<evidence type="ECO:0000313" key="2">
    <source>
        <dbReference type="EMBL" id="CAL1694290.1"/>
    </source>
</evidence>
<feature type="compositionally biased region" description="Polar residues" evidence="1">
    <location>
        <begin position="340"/>
        <end position="366"/>
    </location>
</feature>
<feature type="compositionally biased region" description="Polar residues" evidence="1">
    <location>
        <begin position="243"/>
        <end position="263"/>
    </location>
</feature>
<name>A0ABP1CF84_9APHY</name>
<gene>
    <name evidence="2" type="ORF">GFSPODELE1_LOCUS237</name>
</gene>
<sequence length="513" mass="56479">MVIDALTSQEPAYGLRLSPHQSTSPRTHMVRFAMYYDMENDLIRAWQLLLDLSDLNAHNQKVAAGLNNIAAGLKTKAEEVSSGFTLRRINTDISKEVFESELERTNAQIIIENHTLLHENRQLSSLLREYEQTMDTIMSRFRSHAHAAHQHEVTLTRHYENLLLARETSSVQADLRSNASISSSLQRLAQNLRNLMRSMAGEDPESSSSHQAQTLQQPSLQVPDPQKDCSPSTYPPHPYPETQAHTDQPTPSDIRASSSSDGLTQEDESLLSLLSSQSDWALEREAEIARLEAENEHLRSLLGINQAHAEERGWTLTEAYELDTISRYEPIPKTSKDQGDGTTSRDSNGGSQRSDSPGLSMMSNMNMGPREQPPLRSPFDGLEDDDPPAPVPVRLGSRLRIPPFVQHLLDPQVQVSISPNATSTTGNLIHTALGVSSQGNGNGGDSSLPGGRGSQGRRTAMFGGGNIANRGRGSALQFQREYAEMEAGMPQRGPPPPPFTERSWQAQAGLDLS</sequence>
<evidence type="ECO:0000313" key="3">
    <source>
        <dbReference type="Proteomes" id="UP001497453"/>
    </source>
</evidence>
<reference evidence="3" key="1">
    <citation type="submission" date="2024-04" db="EMBL/GenBank/DDBJ databases">
        <authorList>
            <person name="Shaw F."/>
            <person name="Minotto A."/>
        </authorList>
    </citation>
    <scope>NUCLEOTIDE SEQUENCE [LARGE SCALE GENOMIC DNA]</scope>
</reference>
<dbReference type="PANTHER" id="PTHR39472:SF1">
    <property type="entry name" value="EXPRESSED PROTEIN"/>
    <property type="match status" value="1"/>
</dbReference>
<dbReference type="Proteomes" id="UP001497453">
    <property type="component" value="Chromosome 1"/>
</dbReference>
<organism evidence="2 3">
    <name type="scientific">Somion occarium</name>
    <dbReference type="NCBI Taxonomy" id="3059160"/>
    <lineage>
        <taxon>Eukaryota</taxon>
        <taxon>Fungi</taxon>
        <taxon>Dikarya</taxon>
        <taxon>Basidiomycota</taxon>
        <taxon>Agaricomycotina</taxon>
        <taxon>Agaricomycetes</taxon>
        <taxon>Polyporales</taxon>
        <taxon>Cerrenaceae</taxon>
        <taxon>Somion</taxon>
    </lineage>
</organism>
<keyword evidence="3" id="KW-1185">Reference proteome</keyword>
<accession>A0ABP1CF84</accession>
<proteinExistence type="predicted"/>
<feature type="compositionally biased region" description="Polar residues" evidence="1">
    <location>
        <begin position="206"/>
        <end position="220"/>
    </location>
</feature>
<feature type="region of interest" description="Disordered" evidence="1">
    <location>
        <begin position="433"/>
        <end position="513"/>
    </location>
</feature>
<dbReference type="PANTHER" id="PTHR39472">
    <property type="entry name" value="EXPRESSED PROTEIN"/>
    <property type="match status" value="1"/>
</dbReference>
<feature type="region of interest" description="Disordered" evidence="1">
    <location>
        <begin position="200"/>
        <end position="268"/>
    </location>
</feature>
<protein>
    <submittedName>
        <fullName evidence="2">Uncharacterized protein</fullName>
    </submittedName>
</protein>
<feature type="compositionally biased region" description="Gly residues" evidence="1">
    <location>
        <begin position="440"/>
        <end position="454"/>
    </location>
</feature>
<dbReference type="EMBL" id="OZ037944">
    <property type="protein sequence ID" value="CAL1694290.1"/>
    <property type="molecule type" value="Genomic_DNA"/>
</dbReference>
<evidence type="ECO:0000256" key="1">
    <source>
        <dbReference type="SAM" id="MobiDB-lite"/>
    </source>
</evidence>
<feature type="region of interest" description="Disordered" evidence="1">
    <location>
        <begin position="327"/>
        <end position="392"/>
    </location>
</feature>